<dbReference type="AlphaFoldDB" id="A0A131Z9F0"/>
<evidence type="ECO:0000313" key="2">
    <source>
        <dbReference type="EMBL" id="JAP87598.1"/>
    </source>
</evidence>
<feature type="chain" id="PRO_5007287142" description="Lipocalin" evidence="1">
    <location>
        <begin position="21"/>
        <end position="92"/>
    </location>
</feature>
<keyword evidence="1" id="KW-0732">Signal</keyword>
<reference evidence="2" key="1">
    <citation type="journal article" date="2016" name="Ticks Tick Borne Dis.">
        <title>De novo assembly and annotation of the salivary gland transcriptome of Rhipicephalus appendiculatus male and female ticks during blood feeding.</title>
        <authorList>
            <person name="de Castro M.H."/>
            <person name="de Klerk D."/>
            <person name="Pienaar R."/>
            <person name="Latif A.A."/>
            <person name="Rees D.J."/>
            <person name="Mans B.J."/>
        </authorList>
    </citation>
    <scope>NUCLEOTIDE SEQUENCE</scope>
    <source>
        <tissue evidence="2">Salivary glands</tissue>
    </source>
</reference>
<feature type="non-terminal residue" evidence="2">
    <location>
        <position position="1"/>
    </location>
</feature>
<feature type="signal peptide" evidence="1">
    <location>
        <begin position="1"/>
        <end position="20"/>
    </location>
</feature>
<sequence>FFFTIESPFLLFSLLTVAQSNLYRNRQTCLFTHTPNQRKFLNAPNERIAQHQNTLLMSSVQSVQTDKEIEGKQKVCDEFFYDYTRMLCTYIQ</sequence>
<evidence type="ECO:0000256" key="1">
    <source>
        <dbReference type="SAM" id="SignalP"/>
    </source>
</evidence>
<dbReference type="EMBL" id="GEDV01000959">
    <property type="protein sequence ID" value="JAP87598.1"/>
    <property type="molecule type" value="Transcribed_RNA"/>
</dbReference>
<name>A0A131Z9F0_RHIAP</name>
<organism evidence="2">
    <name type="scientific">Rhipicephalus appendiculatus</name>
    <name type="common">Brown ear tick</name>
    <dbReference type="NCBI Taxonomy" id="34631"/>
    <lineage>
        <taxon>Eukaryota</taxon>
        <taxon>Metazoa</taxon>
        <taxon>Ecdysozoa</taxon>
        <taxon>Arthropoda</taxon>
        <taxon>Chelicerata</taxon>
        <taxon>Arachnida</taxon>
        <taxon>Acari</taxon>
        <taxon>Parasitiformes</taxon>
        <taxon>Ixodida</taxon>
        <taxon>Ixodoidea</taxon>
        <taxon>Ixodidae</taxon>
        <taxon>Rhipicephalinae</taxon>
        <taxon>Rhipicephalus</taxon>
        <taxon>Rhipicephalus</taxon>
    </lineage>
</organism>
<proteinExistence type="predicted"/>
<protein>
    <recommendedName>
        <fullName evidence="3">Lipocalin</fullName>
    </recommendedName>
</protein>
<accession>A0A131Z9F0</accession>
<evidence type="ECO:0008006" key="3">
    <source>
        <dbReference type="Google" id="ProtNLM"/>
    </source>
</evidence>